<accession>A0A369ALV6</accession>
<dbReference type="OrthoDB" id="9810122at2"/>
<dbReference type="Pfam" id="PF05050">
    <property type="entry name" value="Methyltransf_21"/>
    <property type="match status" value="1"/>
</dbReference>
<feature type="domain" description="Methyltransferase FkbM" evidence="1">
    <location>
        <begin position="53"/>
        <end position="219"/>
    </location>
</feature>
<comment type="caution">
    <text evidence="2">The sequence shown here is derived from an EMBL/GenBank/DDBJ whole genome shotgun (WGS) entry which is preliminary data.</text>
</comment>
<dbReference type="GO" id="GO:0016197">
    <property type="term" value="P:endosomal transport"/>
    <property type="evidence" value="ECO:0007669"/>
    <property type="project" value="TreeGrafter"/>
</dbReference>
<dbReference type="GO" id="GO:0005737">
    <property type="term" value="C:cytoplasm"/>
    <property type="evidence" value="ECO:0007669"/>
    <property type="project" value="GOC"/>
</dbReference>
<keyword evidence="2" id="KW-0489">Methyltransferase</keyword>
<gene>
    <name evidence="2" type="ORF">DFR45_103136</name>
</gene>
<dbReference type="EMBL" id="QPJU01000003">
    <property type="protein sequence ID" value="RCX10151.1"/>
    <property type="molecule type" value="Genomic_DNA"/>
</dbReference>
<dbReference type="SUPFAM" id="SSF53335">
    <property type="entry name" value="S-adenosyl-L-methionine-dependent methyltransferases"/>
    <property type="match status" value="1"/>
</dbReference>
<dbReference type="PANTHER" id="PTHR34009">
    <property type="entry name" value="PROTEIN STAR"/>
    <property type="match status" value="1"/>
</dbReference>
<dbReference type="GO" id="GO:0006888">
    <property type="term" value="P:endoplasmic reticulum to Golgi vesicle-mediated transport"/>
    <property type="evidence" value="ECO:0007669"/>
    <property type="project" value="TreeGrafter"/>
</dbReference>
<dbReference type="Proteomes" id="UP000252174">
    <property type="component" value="Unassembled WGS sequence"/>
</dbReference>
<dbReference type="InterPro" id="IPR006342">
    <property type="entry name" value="FkbM_mtfrase"/>
</dbReference>
<keyword evidence="3" id="KW-1185">Reference proteome</keyword>
<evidence type="ECO:0000313" key="2">
    <source>
        <dbReference type="EMBL" id="RCX10151.1"/>
    </source>
</evidence>
<proteinExistence type="predicted"/>
<evidence type="ECO:0000313" key="3">
    <source>
        <dbReference type="Proteomes" id="UP000252174"/>
    </source>
</evidence>
<dbReference type="Gene3D" id="3.40.50.150">
    <property type="entry name" value="Vaccinia Virus protein VP39"/>
    <property type="match status" value="1"/>
</dbReference>
<dbReference type="GO" id="GO:0032259">
    <property type="term" value="P:methylation"/>
    <property type="evidence" value="ECO:0007669"/>
    <property type="project" value="UniProtKB-KW"/>
</dbReference>
<dbReference type="GO" id="GO:0005886">
    <property type="term" value="C:plasma membrane"/>
    <property type="evidence" value="ECO:0007669"/>
    <property type="project" value="TreeGrafter"/>
</dbReference>
<dbReference type="AlphaFoldDB" id="A0A369ALV6"/>
<organism evidence="2 3">
    <name type="scientific">Extensimonas vulgaris</name>
    <dbReference type="NCBI Taxonomy" id="1031594"/>
    <lineage>
        <taxon>Bacteria</taxon>
        <taxon>Pseudomonadati</taxon>
        <taxon>Pseudomonadota</taxon>
        <taxon>Betaproteobacteria</taxon>
        <taxon>Burkholderiales</taxon>
        <taxon>Comamonadaceae</taxon>
        <taxon>Extensimonas</taxon>
    </lineage>
</organism>
<name>A0A369ALV6_9BURK</name>
<dbReference type="InterPro" id="IPR053202">
    <property type="entry name" value="EGF_Rcpt_Signaling_Reg"/>
</dbReference>
<dbReference type="RefSeq" id="WP_114482843.1">
    <property type="nucleotide sequence ID" value="NZ_QPJU01000003.1"/>
</dbReference>
<dbReference type="InterPro" id="IPR029063">
    <property type="entry name" value="SAM-dependent_MTases_sf"/>
</dbReference>
<evidence type="ECO:0000259" key="1">
    <source>
        <dbReference type="Pfam" id="PF05050"/>
    </source>
</evidence>
<dbReference type="GO" id="GO:0008168">
    <property type="term" value="F:methyltransferase activity"/>
    <property type="evidence" value="ECO:0007669"/>
    <property type="project" value="UniProtKB-KW"/>
</dbReference>
<protein>
    <submittedName>
        <fullName evidence="2">FkbM family methyltransferase</fullName>
    </submittedName>
</protein>
<dbReference type="PANTHER" id="PTHR34009:SF2">
    <property type="entry name" value="PROTEIN STAR"/>
    <property type="match status" value="1"/>
</dbReference>
<sequence length="242" mass="28033">MALKKYIPKWMLVYVRAMLHHMGRYARASYSQEGEDILLARYIDEKRGGFYVDIGAHHPSRFSNTFYFYKRGWRGINIDAQPGSMRVFRLTRPRDINLEIAISDKNETLEFHLFKEPLLNSANKELVESRRRVLGEHRNENNVFCVRAVTLESVLDSFLPSDVFIDFMSIDVEGLDLNVLRSNNWEIYRPNYVLVEVLGGDLQSLAHTDIGEFLLGVGYEPVSKLVHTVVFREKGLGKVNYI</sequence>
<reference evidence="2 3" key="1">
    <citation type="submission" date="2018-07" db="EMBL/GenBank/DDBJ databases">
        <title>Genomic Encyclopedia of Type Strains, Phase IV (KMG-IV): sequencing the most valuable type-strain genomes for metagenomic binning, comparative biology and taxonomic classification.</title>
        <authorList>
            <person name="Goeker M."/>
        </authorList>
    </citation>
    <scope>NUCLEOTIDE SEQUENCE [LARGE SCALE GENOMIC DNA]</scope>
    <source>
        <strain evidence="2 3">DSM 100911</strain>
    </source>
</reference>
<keyword evidence="2" id="KW-0808">Transferase</keyword>